<feature type="region of interest" description="Disordered" evidence="3">
    <location>
        <begin position="120"/>
        <end position="162"/>
    </location>
</feature>
<reference evidence="4 5" key="1">
    <citation type="journal article" date="2019" name="Sci. Rep.">
        <title>Comparative genomics of chytrid fungi reveal insights into the obligate biotrophic and pathogenic lifestyle of Synchytrium endobioticum.</title>
        <authorList>
            <person name="van de Vossenberg B.T.L.H."/>
            <person name="Warris S."/>
            <person name="Nguyen H.D.T."/>
            <person name="van Gent-Pelzer M.P.E."/>
            <person name="Joly D.L."/>
            <person name="van de Geest H.C."/>
            <person name="Bonants P.J.M."/>
            <person name="Smith D.S."/>
            <person name="Levesque C.A."/>
            <person name="van der Lee T.A.J."/>
        </authorList>
    </citation>
    <scope>NUCLEOTIDE SEQUENCE [LARGE SCALE GENOMIC DNA]</scope>
    <source>
        <strain evidence="4 5">CBS 675.73</strain>
    </source>
</reference>
<accession>A0A507F8U0</accession>
<dbReference type="STRING" id="246404.A0A507F8U0"/>
<keyword evidence="2" id="KW-0802">TPR repeat</keyword>
<comment type="caution">
    <text evidence="4">The sequence shown here is derived from an EMBL/GenBank/DDBJ whole genome shotgun (WGS) entry which is preliminary data.</text>
</comment>
<evidence type="ECO:0008006" key="6">
    <source>
        <dbReference type="Google" id="ProtNLM"/>
    </source>
</evidence>
<sequence length="518" mass="58172">MMAHGMQSIDGHSQIYKLPISDTSETSFPARKSLPNPKKPSWAKGSNARFNFTVHAYVTPDLEAAADMEMKRISEEHAKGHVKDTHVHKDGCCGSDGKNSREDKLKERTSVIESMIDQLKGAAPAKKSTQPAAAKTEPPSDAPPTKSTANQRPLRKKIGSSMDTNAPGVPYFELRIGLGFSVPMLEKCIKTMMPGDRARFLCMPEECDGYAQLEGLLRQEQENRQLIARGLPPIRTSGCCANGALTNPSALATQRDLLILSGAPLELEIDFIDVLEPGGFMKEVWEMNAVEKYEEAPRRRTEGTELHRRGDYEGACEKYARALMLLESLSLSPAVTDMQRQMTKDREALDREVKRRVGERKRFERAGRSVPDEFSVEAVDAYVKETESRLKGEDFGSNQGIDPKFVVESMHAVRLNYAACKLKLREFSTVIIQCTEVLKHDPGSVKALFRRAQAYRKVGRDLDLAQADLNTLRDQFVKRGVDEMQPEFVELKKEEKELEVKLREARAKEKKMFSNMFA</sequence>
<feature type="region of interest" description="Disordered" evidence="3">
    <location>
        <begin position="25"/>
        <end position="45"/>
    </location>
</feature>
<dbReference type="SUPFAM" id="SSF48452">
    <property type="entry name" value="TPR-like"/>
    <property type="match status" value="1"/>
</dbReference>
<dbReference type="Gene3D" id="1.25.40.10">
    <property type="entry name" value="Tetratricopeptide repeat domain"/>
    <property type="match status" value="2"/>
</dbReference>
<dbReference type="PANTHER" id="PTHR11242">
    <property type="entry name" value="ARYL HYDROCARBON RECEPTOR INTERACTING PROTEIN RELATED"/>
    <property type="match status" value="1"/>
</dbReference>
<evidence type="ECO:0000256" key="2">
    <source>
        <dbReference type="ARBA" id="ARBA00022803"/>
    </source>
</evidence>
<organism evidence="4 5">
    <name type="scientific">Chytriomyces confervae</name>
    <dbReference type="NCBI Taxonomy" id="246404"/>
    <lineage>
        <taxon>Eukaryota</taxon>
        <taxon>Fungi</taxon>
        <taxon>Fungi incertae sedis</taxon>
        <taxon>Chytridiomycota</taxon>
        <taxon>Chytridiomycota incertae sedis</taxon>
        <taxon>Chytridiomycetes</taxon>
        <taxon>Chytridiales</taxon>
        <taxon>Chytriomycetaceae</taxon>
        <taxon>Chytriomyces</taxon>
    </lineage>
</organism>
<dbReference type="GO" id="GO:0003755">
    <property type="term" value="F:peptidyl-prolyl cis-trans isomerase activity"/>
    <property type="evidence" value="ECO:0007669"/>
    <property type="project" value="InterPro"/>
</dbReference>
<dbReference type="EMBL" id="QEAP01000220">
    <property type="protein sequence ID" value="TPX72542.1"/>
    <property type="molecule type" value="Genomic_DNA"/>
</dbReference>
<dbReference type="InterPro" id="IPR011990">
    <property type="entry name" value="TPR-like_helical_dom_sf"/>
</dbReference>
<evidence type="ECO:0000256" key="3">
    <source>
        <dbReference type="SAM" id="MobiDB-lite"/>
    </source>
</evidence>
<keyword evidence="5" id="KW-1185">Reference proteome</keyword>
<dbReference type="OrthoDB" id="433738at2759"/>
<dbReference type="Gene3D" id="3.10.50.40">
    <property type="match status" value="1"/>
</dbReference>
<dbReference type="InterPro" id="IPR039663">
    <property type="entry name" value="AIP/AIPL1/TTC9"/>
</dbReference>
<protein>
    <recommendedName>
        <fullName evidence="6">PPIase FKBP-type domain-containing protein</fullName>
    </recommendedName>
</protein>
<evidence type="ECO:0000256" key="1">
    <source>
        <dbReference type="ARBA" id="ARBA00022737"/>
    </source>
</evidence>
<dbReference type="PANTHER" id="PTHR11242:SF0">
    <property type="entry name" value="TPR_REGION DOMAIN-CONTAINING PROTEIN"/>
    <property type="match status" value="1"/>
</dbReference>
<keyword evidence="1" id="KW-0677">Repeat</keyword>
<dbReference type="InterPro" id="IPR046357">
    <property type="entry name" value="PPIase_dom_sf"/>
</dbReference>
<evidence type="ECO:0000313" key="4">
    <source>
        <dbReference type="EMBL" id="TPX72542.1"/>
    </source>
</evidence>
<feature type="compositionally biased region" description="Basic and acidic residues" evidence="3">
    <location>
        <begin position="79"/>
        <end position="91"/>
    </location>
</feature>
<dbReference type="Proteomes" id="UP000320333">
    <property type="component" value="Unassembled WGS sequence"/>
</dbReference>
<name>A0A507F8U0_9FUNG</name>
<evidence type="ECO:0000313" key="5">
    <source>
        <dbReference type="Proteomes" id="UP000320333"/>
    </source>
</evidence>
<dbReference type="AlphaFoldDB" id="A0A507F8U0"/>
<gene>
    <name evidence="4" type="ORF">CcCBS67573_g05781</name>
</gene>
<proteinExistence type="predicted"/>
<feature type="region of interest" description="Disordered" evidence="3">
    <location>
        <begin position="79"/>
        <end position="105"/>
    </location>
</feature>